<dbReference type="InterPro" id="IPR052155">
    <property type="entry name" value="Biofilm_reg_signaling"/>
</dbReference>
<dbReference type="NCBIfam" id="TIGR00229">
    <property type="entry name" value="sensory_box"/>
    <property type="match status" value="1"/>
</dbReference>
<dbReference type="EMBL" id="BAABEX010000008">
    <property type="protein sequence ID" value="GAA4422441.1"/>
    <property type="molecule type" value="Genomic_DNA"/>
</dbReference>
<dbReference type="InterPro" id="IPR000014">
    <property type="entry name" value="PAS"/>
</dbReference>
<dbReference type="PANTHER" id="PTHR44757">
    <property type="entry name" value="DIGUANYLATE CYCLASE DGCP"/>
    <property type="match status" value="1"/>
</dbReference>
<feature type="domain" description="PAS" evidence="3">
    <location>
        <begin position="207"/>
        <end position="258"/>
    </location>
</feature>
<dbReference type="Proteomes" id="UP001501788">
    <property type="component" value="Unassembled WGS sequence"/>
</dbReference>
<dbReference type="InterPro" id="IPR001633">
    <property type="entry name" value="EAL_dom"/>
</dbReference>
<evidence type="ECO:0008006" key="9">
    <source>
        <dbReference type="Google" id="ProtNLM"/>
    </source>
</evidence>
<feature type="domain" description="EAL" evidence="5">
    <location>
        <begin position="642"/>
        <end position="896"/>
    </location>
</feature>
<feature type="domain" description="GGDEF" evidence="6">
    <location>
        <begin position="495"/>
        <end position="633"/>
    </location>
</feature>
<dbReference type="Gene3D" id="3.30.70.270">
    <property type="match status" value="1"/>
</dbReference>
<dbReference type="PROSITE" id="PS50887">
    <property type="entry name" value="GGDEF"/>
    <property type="match status" value="1"/>
</dbReference>
<protein>
    <recommendedName>
        <fullName evidence="9">EAL domain-containing protein</fullName>
    </recommendedName>
</protein>
<evidence type="ECO:0000259" key="4">
    <source>
        <dbReference type="PROSITE" id="PS50113"/>
    </source>
</evidence>
<dbReference type="PANTHER" id="PTHR44757:SF2">
    <property type="entry name" value="BIOFILM ARCHITECTURE MAINTENANCE PROTEIN MBAA"/>
    <property type="match status" value="1"/>
</dbReference>
<comment type="caution">
    <text evidence="7">The sequence shown here is derived from an EMBL/GenBank/DDBJ whole genome shotgun (WGS) entry which is preliminary data.</text>
</comment>
<evidence type="ECO:0000256" key="1">
    <source>
        <dbReference type="SAM" id="Coils"/>
    </source>
</evidence>
<dbReference type="InterPro" id="IPR035965">
    <property type="entry name" value="PAS-like_dom_sf"/>
</dbReference>
<feature type="region of interest" description="Disordered" evidence="2">
    <location>
        <begin position="1"/>
        <end position="37"/>
    </location>
</feature>
<evidence type="ECO:0000313" key="8">
    <source>
        <dbReference type="Proteomes" id="UP001501788"/>
    </source>
</evidence>
<dbReference type="Pfam" id="PF12860">
    <property type="entry name" value="PAS_7"/>
    <property type="match status" value="1"/>
</dbReference>
<dbReference type="SMART" id="SM00267">
    <property type="entry name" value="GGDEF"/>
    <property type="match status" value="1"/>
</dbReference>
<evidence type="ECO:0000313" key="7">
    <source>
        <dbReference type="EMBL" id="GAA4422441.1"/>
    </source>
</evidence>
<dbReference type="PROSITE" id="PS50113">
    <property type="entry name" value="PAC"/>
    <property type="match status" value="1"/>
</dbReference>
<dbReference type="CDD" id="cd01949">
    <property type="entry name" value="GGDEF"/>
    <property type="match status" value="1"/>
</dbReference>
<sequence length="896" mass="98926">MNPDRPGPPQPPSARTAWPSGPSRVGVGAAPGPISDAPGRVAPVQAIDVPSVLWVDADDAHFRRGRQALARRCPDWRVLHRPRLDDAATALASQSWSIVVLCLTPSARDLPDLLASCAGRSVLLCLDADQEALAARAFRHGLGDYVVRQSDGTHLPEMVYRLQALAPVGREALPPQAATKPAPPPAGSVRTVDARIWQDALAQLQEQRQALQVTLASMSQGIFKTDPEGRITVYNQRVLELLNLPESLMASRPTMADLTRVQAMRGDFGAGYQLVDARGMPYVASGGSIEPPALYWRTTQDGRTLEVRTARLADGSLVRTFTDVSDYARVQQQLRDSEARFRSLSDLSSDWYWEQDAQFRFVQLVAGDWSDNRLPTDDVAGRTRWEMGALNMTPADWAAHRAVLEKHQPFRDLELHHQRRDGSTHWISVSGVPVFDAQGAFCGYRGVGRDITERKSVEEKVERLAFFDALTGLPNRRLLLDRLQRAIAFALRAEQHGALLFIDLDNFKDLNDTLGHDTGDQLLVQVAERLRGCVRDSDTVARFGGDEFVVLLQALHQEPTRASAEAARVAQLIIDRLGAAYTMAATAHHSTPSIGITLFGRTASRVDDLLKQADMAMYQAKAGGRNTVRFFDPDMQAAVSARSELESDLRHGLQHGEFLLHYQPVVDSAGRLLGAEALVRWQHPRRGLVPPSEFIPLAEQTGLILPLGRWVLEAACRQLVVWAQSAVTRPFFLSVNVSVRQFRQPEFAEQVLGALQASGANPERLKLELTESLMATDVEEVIQRMEQLRERGVGFSLDDFGTGYSSLSYLKRLPLEQLKIDRGFVRDVLADANDAAIVRTILALAQSLDLQVVAEGVETTGQLEFLRRLGCPAFQGYLFGRPVPATVLERAFRPAP</sequence>
<dbReference type="SUPFAM" id="SSF141868">
    <property type="entry name" value="EAL domain-like"/>
    <property type="match status" value="1"/>
</dbReference>
<evidence type="ECO:0000259" key="5">
    <source>
        <dbReference type="PROSITE" id="PS50883"/>
    </source>
</evidence>
<gene>
    <name evidence="7" type="ORF">GCM10023090_13540</name>
</gene>
<dbReference type="Pfam" id="PF00563">
    <property type="entry name" value="EAL"/>
    <property type="match status" value="1"/>
</dbReference>
<dbReference type="PROSITE" id="PS50883">
    <property type="entry name" value="EAL"/>
    <property type="match status" value="1"/>
</dbReference>
<dbReference type="SMART" id="SM00052">
    <property type="entry name" value="EAL"/>
    <property type="match status" value="1"/>
</dbReference>
<dbReference type="Pfam" id="PF00990">
    <property type="entry name" value="GGDEF"/>
    <property type="match status" value="1"/>
</dbReference>
<feature type="coiled-coil region" evidence="1">
    <location>
        <begin position="194"/>
        <end position="221"/>
    </location>
</feature>
<feature type="compositionally biased region" description="Pro residues" evidence="2">
    <location>
        <begin position="1"/>
        <end position="12"/>
    </location>
</feature>
<evidence type="ECO:0000259" key="3">
    <source>
        <dbReference type="PROSITE" id="PS50112"/>
    </source>
</evidence>
<dbReference type="Pfam" id="PF13426">
    <property type="entry name" value="PAS_9"/>
    <property type="match status" value="1"/>
</dbReference>
<keyword evidence="8" id="KW-1185">Reference proteome</keyword>
<dbReference type="Gene3D" id="3.20.20.450">
    <property type="entry name" value="EAL domain"/>
    <property type="match status" value="1"/>
</dbReference>
<name>A0ABP8L448_9BURK</name>
<dbReference type="RefSeq" id="WP_425549554.1">
    <property type="nucleotide sequence ID" value="NZ_BAABEX010000008.1"/>
</dbReference>
<accession>A0ABP8L448</accession>
<dbReference type="Gene3D" id="3.30.450.20">
    <property type="entry name" value="PAS domain"/>
    <property type="match status" value="2"/>
</dbReference>
<dbReference type="InterPro" id="IPR035919">
    <property type="entry name" value="EAL_sf"/>
</dbReference>
<dbReference type="InterPro" id="IPR000700">
    <property type="entry name" value="PAS-assoc_C"/>
</dbReference>
<dbReference type="InterPro" id="IPR001610">
    <property type="entry name" value="PAC"/>
</dbReference>
<dbReference type="NCBIfam" id="TIGR00254">
    <property type="entry name" value="GGDEF"/>
    <property type="match status" value="1"/>
</dbReference>
<dbReference type="CDD" id="cd01948">
    <property type="entry name" value="EAL"/>
    <property type="match status" value="1"/>
</dbReference>
<dbReference type="SUPFAM" id="SSF55073">
    <property type="entry name" value="Nucleotide cyclase"/>
    <property type="match status" value="1"/>
</dbReference>
<keyword evidence="1" id="KW-0175">Coiled coil</keyword>
<proteinExistence type="predicted"/>
<feature type="domain" description="PAC" evidence="4">
    <location>
        <begin position="411"/>
        <end position="463"/>
    </location>
</feature>
<dbReference type="CDD" id="cd00130">
    <property type="entry name" value="PAS"/>
    <property type="match status" value="1"/>
</dbReference>
<dbReference type="SUPFAM" id="SSF55785">
    <property type="entry name" value="PYP-like sensor domain (PAS domain)"/>
    <property type="match status" value="2"/>
</dbReference>
<dbReference type="InterPro" id="IPR043128">
    <property type="entry name" value="Rev_trsase/Diguanyl_cyclase"/>
</dbReference>
<organism evidence="7 8">
    <name type="scientific">Acidovorax lacteus</name>
    <dbReference type="NCBI Taxonomy" id="1924988"/>
    <lineage>
        <taxon>Bacteria</taxon>
        <taxon>Pseudomonadati</taxon>
        <taxon>Pseudomonadota</taxon>
        <taxon>Betaproteobacteria</taxon>
        <taxon>Burkholderiales</taxon>
        <taxon>Comamonadaceae</taxon>
        <taxon>Acidovorax</taxon>
    </lineage>
</organism>
<dbReference type="SMART" id="SM00086">
    <property type="entry name" value="PAC"/>
    <property type="match status" value="1"/>
</dbReference>
<dbReference type="InterPro" id="IPR029787">
    <property type="entry name" value="Nucleotide_cyclase"/>
</dbReference>
<reference evidence="8" key="1">
    <citation type="journal article" date="2019" name="Int. J. Syst. Evol. Microbiol.">
        <title>The Global Catalogue of Microorganisms (GCM) 10K type strain sequencing project: providing services to taxonomists for standard genome sequencing and annotation.</title>
        <authorList>
            <consortium name="The Broad Institute Genomics Platform"/>
            <consortium name="The Broad Institute Genome Sequencing Center for Infectious Disease"/>
            <person name="Wu L."/>
            <person name="Ma J."/>
        </authorList>
    </citation>
    <scope>NUCLEOTIDE SEQUENCE [LARGE SCALE GENOMIC DNA]</scope>
    <source>
        <strain evidence="8">JCM 31890</strain>
    </source>
</reference>
<evidence type="ECO:0000256" key="2">
    <source>
        <dbReference type="SAM" id="MobiDB-lite"/>
    </source>
</evidence>
<dbReference type="PROSITE" id="PS50112">
    <property type="entry name" value="PAS"/>
    <property type="match status" value="1"/>
</dbReference>
<dbReference type="InterPro" id="IPR000160">
    <property type="entry name" value="GGDEF_dom"/>
</dbReference>
<evidence type="ECO:0000259" key="6">
    <source>
        <dbReference type="PROSITE" id="PS50887"/>
    </source>
</evidence>